<organism evidence="2 3">
    <name type="scientific">Araneus ventricosus</name>
    <name type="common">Orbweaver spider</name>
    <name type="synonym">Epeira ventricosa</name>
    <dbReference type="NCBI Taxonomy" id="182803"/>
    <lineage>
        <taxon>Eukaryota</taxon>
        <taxon>Metazoa</taxon>
        <taxon>Ecdysozoa</taxon>
        <taxon>Arthropoda</taxon>
        <taxon>Chelicerata</taxon>
        <taxon>Arachnida</taxon>
        <taxon>Araneae</taxon>
        <taxon>Araneomorphae</taxon>
        <taxon>Entelegynae</taxon>
        <taxon>Araneoidea</taxon>
        <taxon>Araneidae</taxon>
        <taxon>Araneus</taxon>
    </lineage>
</organism>
<evidence type="ECO:0000256" key="1">
    <source>
        <dbReference type="SAM" id="MobiDB-lite"/>
    </source>
</evidence>
<feature type="compositionally biased region" description="Basic and acidic residues" evidence="1">
    <location>
        <begin position="87"/>
        <end position="104"/>
    </location>
</feature>
<protein>
    <submittedName>
        <fullName evidence="2">Uncharacterized protein</fullName>
    </submittedName>
</protein>
<dbReference type="Proteomes" id="UP000499080">
    <property type="component" value="Unassembled WGS sequence"/>
</dbReference>
<name>A0A4Y2WTL5_ARAVE</name>
<dbReference type="EMBL" id="BGPR01066191">
    <property type="protein sequence ID" value="GBO40815.1"/>
    <property type="molecule type" value="Genomic_DNA"/>
</dbReference>
<feature type="region of interest" description="Disordered" evidence="1">
    <location>
        <begin position="114"/>
        <end position="135"/>
    </location>
</feature>
<feature type="compositionally biased region" description="Basic and acidic residues" evidence="1">
    <location>
        <begin position="39"/>
        <end position="53"/>
    </location>
</feature>
<comment type="caution">
    <text evidence="2">The sequence shown here is derived from an EMBL/GenBank/DDBJ whole genome shotgun (WGS) entry which is preliminary data.</text>
</comment>
<dbReference type="AlphaFoldDB" id="A0A4Y2WTL5"/>
<sequence length="135" mass="14907">MTHQRKTSLSFFRRLEPSAPSLPNLRILHSNPLPLPSGHCKDTRHSEGRVRANDHRRKWPGSVACGCHASITNHLGCLFSKTQKNGTHCEREDRTGGKKCKACDENTPAQIPPVAGCGGKPQQAFHHPTTTQVQK</sequence>
<feature type="region of interest" description="Disordered" evidence="1">
    <location>
        <begin position="36"/>
        <end position="55"/>
    </location>
</feature>
<evidence type="ECO:0000313" key="3">
    <source>
        <dbReference type="Proteomes" id="UP000499080"/>
    </source>
</evidence>
<gene>
    <name evidence="2" type="ORF">AVEN_245757_1</name>
</gene>
<proteinExistence type="predicted"/>
<feature type="region of interest" description="Disordered" evidence="1">
    <location>
        <begin position="87"/>
        <end position="106"/>
    </location>
</feature>
<accession>A0A4Y2WTL5</accession>
<reference evidence="2 3" key="1">
    <citation type="journal article" date="2019" name="Sci. Rep.">
        <title>Orb-weaving spider Araneus ventricosus genome elucidates the spidroin gene catalogue.</title>
        <authorList>
            <person name="Kono N."/>
            <person name="Nakamura H."/>
            <person name="Ohtoshi R."/>
            <person name="Moran D.A.P."/>
            <person name="Shinohara A."/>
            <person name="Yoshida Y."/>
            <person name="Fujiwara M."/>
            <person name="Mori M."/>
            <person name="Tomita M."/>
            <person name="Arakawa K."/>
        </authorList>
    </citation>
    <scope>NUCLEOTIDE SEQUENCE [LARGE SCALE GENOMIC DNA]</scope>
</reference>
<evidence type="ECO:0000313" key="2">
    <source>
        <dbReference type="EMBL" id="GBO40815.1"/>
    </source>
</evidence>
<keyword evidence="3" id="KW-1185">Reference proteome</keyword>